<dbReference type="EMBL" id="VSDO01000002">
    <property type="protein sequence ID" value="TYA12804.1"/>
    <property type="molecule type" value="Genomic_DNA"/>
</dbReference>
<dbReference type="PROSITE" id="PS51755">
    <property type="entry name" value="OMPR_PHOB"/>
    <property type="match status" value="1"/>
</dbReference>
<dbReference type="Proteomes" id="UP000325218">
    <property type="component" value="Unassembled WGS sequence"/>
</dbReference>
<dbReference type="Gene3D" id="6.10.250.690">
    <property type="match status" value="1"/>
</dbReference>
<feature type="domain" description="Response regulatory" evidence="9">
    <location>
        <begin position="4"/>
        <end position="117"/>
    </location>
</feature>
<feature type="domain" description="OmpR/PhoB-type" evidence="10">
    <location>
        <begin position="132"/>
        <end position="232"/>
    </location>
</feature>
<dbReference type="SUPFAM" id="SSF52172">
    <property type="entry name" value="CheY-like"/>
    <property type="match status" value="1"/>
</dbReference>
<dbReference type="SUPFAM" id="SSF46894">
    <property type="entry name" value="C-terminal effector domain of the bipartite response regulators"/>
    <property type="match status" value="1"/>
</dbReference>
<dbReference type="GO" id="GO:0006355">
    <property type="term" value="P:regulation of DNA-templated transcription"/>
    <property type="evidence" value="ECO:0007669"/>
    <property type="project" value="InterPro"/>
</dbReference>
<dbReference type="Pfam" id="PF00072">
    <property type="entry name" value="Response_reg"/>
    <property type="match status" value="1"/>
</dbReference>
<evidence type="ECO:0000313" key="11">
    <source>
        <dbReference type="EMBL" id="TYA12804.1"/>
    </source>
</evidence>
<dbReference type="RefSeq" id="WP_148451406.1">
    <property type="nucleotide sequence ID" value="NZ_VSDO01000002.1"/>
</dbReference>
<feature type="DNA-binding region" description="OmpR/PhoB-type" evidence="8">
    <location>
        <begin position="132"/>
        <end position="232"/>
    </location>
</feature>
<dbReference type="SMART" id="SM00448">
    <property type="entry name" value="REC"/>
    <property type="match status" value="1"/>
</dbReference>
<accession>A0A5D0CUC6</accession>
<evidence type="ECO:0000256" key="3">
    <source>
        <dbReference type="ARBA" id="ARBA00023012"/>
    </source>
</evidence>
<comment type="subcellular location">
    <subcellularLocation>
        <location evidence="1">Cytoplasm</location>
    </subcellularLocation>
</comment>
<dbReference type="PANTHER" id="PTHR48111">
    <property type="entry name" value="REGULATOR OF RPOS"/>
    <property type="match status" value="1"/>
</dbReference>
<evidence type="ECO:0000256" key="1">
    <source>
        <dbReference type="ARBA" id="ARBA00004496"/>
    </source>
</evidence>
<evidence type="ECO:0000256" key="8">
    <source>
        <dbReference type="PROSITE-ProRule" id="PRU01091"/>
    </source>
</evidence>
<evidence type="ECO:0000313" key="12">
    <source>
        <dbReference type="Proteomes" id="UP000325218"/>
    </source>
</evidence>
<evidence type="ECO:0000256" key="6">
    <source>
        <dbReference type="ARBA" id="ARBA00023163"/>
    </source>
</evidence>
<dbReference type="PANTHER" id="PTHR48111:SF40">
    <property type="entry name" value="PHOSPHATE REGULON TRANSCRIPTIONAL REGULATORY PROTEIN PHOB"/>
    <property type="match status" value="1"/>
</dbReference>
<dbReference type="InterPro" id="IPR036388">
    <property type="entry name" value="WH-like_DNA-bd_sf"/>
</dbReference>
<evidence type="ECO:0000256" key="5">
    <source>
        <dbReference type="ARBA" id="ARBA00023125"/>
    </source>
</evidence>
<keyword evidence="2 7" id="KW-0597">Phosphoprotein</keyword>
<feature type="modified residue" description="4-aspartylphosphate" evidence="7">
    <location>
        <position position="53"/>
    </location>
</feature>
<dbReference type="InterPro" id="IPR001867">
    <property type="entry name" value="OmpR/PhoB-type_DNA-bd"/>
</dbReference>
<comment type="caution">
    <text evidence="11">The sequence shown here is derived from an EMBL/GenBank/DDBJ whole genome shotgun (WGS) entry which is preliminary data.</text>
</comment>
<dbReference type="InterPro" id="IPR001789">
    <property type="entry name" value="Sig_transdc_resp-reg_receiver"/>
</dbReference>
<evidence type="ECO:0000256" key="2">
    <source>
        <dbReference type="ARBA" id="ARBA00022553"/>
    </source>
</evidence>
<protein>
    <submittedName>
        <fullName evidence="11">Response regulator transcription factor</fullName>
    </submittedName>
</protein>
<name>A0A5D0CUC6_9BACL</name>
<keyword evidence="6" id="KW-0804">Transcription</keyword>
<reference evidence="11 12" key="1">
    <citation type="submission" date="2019-08" db="EMBL/GenBank/DDBJ databases">
        <title>Genome sequencing of Paenibacillus faecis DSM 23593(T).</title>
        <authorList>
            <person name="Kook J.-K."/>
            <person name="Park S.-N."/>
            <person name="Lim Y.K."/>
        </authorList>
    </citation>
    <scope>NUCLEOTIDE SEQUENCE [LARGE SCALE GENOMIC DNA]</scope>
    <source>
        <strain evidence="11 12">DSM 23593</strain>
    </source>
</reference>
<dbReference type="CDD" id="cd00383">
    <property type="entry name" value="trans_reg_C"/>
    <property type="match status" value="1"/>
</dbReference>
<dbReference type="InterPro" id="IPR011006">
    <property type="entry name" value="CheY-like_superfamily"/>
</dbReference>
<keyword evidence="3" id="KW-0902">Two-component regulatory system</keyword>
<dbReference type="GO" id="GO:0000976">
    <property type="term" value="F:transcription cis-regulatory region binding"/>
    <property type="evidence" value="ECO:0007669"/>
    <property type="project" value="TreeGrafter"/>
</dbReference>
<dbReference type="FunFam" id="1.10.10.10:FF:000018">
    <property type="entry name" value="DNA-binding response regulator ResD"/>
    <property type="match status" value="1"/>
</dbReference>
<dbReference type="InterPro" id="IPR016032">
    <property type="entry name" value="Sig_transdc_resp-reg_C-effctor"/>
</dbReference>
<evidence type="ECO:0000259" key="10">
    <source>
        <dbReference type="PROSITE" id="PS51755"/>
    </source>
</evidence>
<dbReference type="GO" id="GO:0005829">
    <property type="term" value="C:cytosol"/>
    <property type="evidence" value="ECO:0007669"/>
    <property type="project" value="TreeGrafter"/>
</dbReference>
<dbReference type="FunFam" id="3.40.50.2300:FF:000001">
    <property type="entry name" value="DNA-binding response regulator PhoB"/>
    <property type="match status" value="1"/>
</dbReference>
<keyword evidence="5 8" id="KW-0238">DNA-binding</keyword>
<dbReference type="SMART" id="SM00862">
    <property type="entry name" value="Trans_reg_C"/>
    <property type="match status" value="1"/>
</dbReference>
<dbReference type="Pfam" id="PF00486">
    <property type="entry name" value="Trans_reg_C"/>
    <property type="match status" value="1"/>
</dbReference>
<dbReference type="GO" id="GO:0000156">
    <property type="term" value="F:phosphorelay response regulator activity"/>
    <property type="evidence" value="ECO:0007669"/>
    <property type="project" value="TreeGrafter"/>
</dbReference>
<evidence type="ECO:0000256" key="4">
    <source>
        <dbReference type="ARBA" id="ARBA00023015"/>
    </source>
</evidence>
<organism evidence="11 12">
    <name type="scientific">Paenibacillus faecis</name>
    <dbReference type="NCBI Taxonomy" id="862114"/>
    <lineage>
        <taxon>Bacteria</taxon>
        <taxon>Bacillati</taxon>
        <taxon>Bacillota</taxon>
        <taxon>Bacilli</taxon>
        <taxon>Bacillales</taxon>
        <taxon>Paenibacillaceae</taxon>
        <taxon>Paenibacillus</taxon>
    </lineage>
</organism>
<gene>
    <name evidence="11" type="ORF">FRY98_08835</name>
</gene>
<sequence length="236" mass="27256">MSKRILIIEDEDSIRDILSYSLTKEGFIIHQAASGSEGLRLMERERPDLVLLDLMLPDMSGFDICKRLSVQWKVPVMMITAKSDMLDKVLGMELGADDYITKPFDIREVVVRIRAIFRRIDLISETVEKRAFDVVRLGRHIEIRKDEREVLRNGERAGLTNKEYDLLLFLATNPHKVFTRSELLDKVWGFEFAGDTRTVDIHVQRIRKKLDQSDSEMSIIETVFGVGYKMNAPVQP</sequence>
<dbReference type="AlphaFoldDB" id="A0A5D0CUC6"/>
<dbReference type="PROSITE" id="PS50110">
    <property type="entry name" value="RESPONSE_REGULATORY"/>
    <property type="match status" value="1"/>
</dbReference>
<proteinExistence type="predicted"/>
<dbReference type="OrthoDB" id="9790442at2"/>
<evidence type="ECO:0000259" key="9">
    <source>
        <dbReference type="PROSITE" id="PS50110"/>
    </source>
</evidence>
<evidence type="ECO:0000256" key="7">
    <source>
        <dbReference type="PROSITE-ProRule" id="PRU00169"/>
    </source>
</evidence>
<dbReference type="InterPro" id="IPR039420">
    <property type="entry name" value="WalR-like"/>
</dbReference>
<keyword evidence="4" id="KW-0805">Transcription regulation</keyword>
<dbReference type="Gene3D" id="3.40.50.2300">
    <property type="match status" value="1"/>
</dbReference>
<dbReference type="GO" id="GO:0032993">
    <property type="term" value="C:protein-DNA complex"/>
    <property type="evidence" value="ECO:0007669"/>
    <property type="project" value="TreeGrafter"/>
</dbReference>
<keyword evidence="12" id="KW-1185">Reference proteome</keyword>
<dbReference type="Gene3D" id="1.10.10.10">
    <property type="entry name" value="Winged helix-like DNA-binding domain superfamily/Winged helix DNA-binding domain"/>
    <property type="match status" value="1"/>
</dbReference>